<dbReference type="AlphaFoldDB" id="A0A8C8ZB86"/>
<reference evidence="2" key="2">
    <citation type="submission" date="2025-09" db="UniProtKB">
        <authorList>
            <consortium name="Ensembl"/>
        </authorList>
    </citation>
    <scope>IDENTIFICATION</scope>
</reference>
<keyword evidence="3" id="KW-1185">Reference proteome</keyword>
<evidence type="ECO:0000313" key="3">
    <source>
        <dbReference type="Proteomes" id="UP000694414"/>
    </source>
</evidence>
<evidence type="ECO:0000256" key="1">
    <source>
        <dbReference type="SAM" id="Coils"/>
    </source>
</evidence>
<protein>
    <submittedName>
        <fullName evidence="2">Uncharacterized protein</fullName>
    </submittedName>
</protein>
<accession>A0A8C8ZB86</accession>
<keyword evidence="1" id="KW-0175">Coiled coil</keyword>
<sequence length="66" mass="7411">MAGSLCSLSRQRAEMDIREQNRELRSQLVEAKQQILDLREKLNISESTAFSLANQEALLPGTPVLL</sequence>
<dbReference type="Ensembl" id="ENSPSMT00000018837.1">
    <property type="protein sequence ID" value="ENSPSMP00000016227.1"/>
    <property type="gene ID" value="ENSPSMG00000011546.1"/>
</dbReference>
<dbReference type="Proteomes" id="UP000694414">
    <property type="component" value="Unplaced"/>
</dbReference>
<evidence type="ECO:0000313" key="2">
    <source>
        <dbReference type="Ensembl" id="ENSPSMP00000016227.1"/>
    </source>
</evidence>
<organism evidence="2 3">
    <name type="scientific">Prolemur simus</name>
    <name type="common">Greater bamboo lemur</name>
    <name type="synonym">Hapalemur simus</name>
    <dbReference type="NCBI Taxonomy" id="1328070"/>
    <lineage>
        <taxon>Eukaryota</taxon>
        <taxon>Metazoa</taxon>
        <taxon>Chordata</taxon>
        <taxon>Craniata</taxon>
        <taxon>Vertebrata</taxon>
        <taxon>Euteleostomi</taxon>
        <taxon>Mammalia</taxon>
        <taxon>Eutheria</taxon>
        <taxon>Euarchontoglires</taxon>
        <taxon>Primates</taxon>
        <taxon>Strepsirrhini</taxon>
        <taxon>Lemuriformes</taxon>
        <taxon>Lemuridae</taxon>
        <taxon>Prolemur</taxon>
    </lineage>
</organism>
<proteinExistence type="predicted"/>
<name>A0A8C8ZB86_PROSS</name>
<dbReference type="GeneTree" id="ENSGT00960000189571"/>
<feature type="coiled-coil region" evidence="1">
    <location>
        <begin position="10"/>
        <end position="48"/>
    </location>
</feature>
<reference evidence="2" key="1">
    <citation type="submission" date="2025-08" db="UniProtKB">
        <authorList>
            <consortium name="Ensembl"/>
        </authorList>
    </citation>
    <scope>IDENTIFICATION</scope>
</reference>